<feature type="non-terminal residue" evidence="1">
    <location>
        <position position="151"/>
    </location>
</feature>
<sequence length="151" mass="16980">EKARELNKKIFANMYYAALDESCNLAREHGSYDNYKGSPVSKGILQYDMCDSDPCSGLDWDSLKQRIKKYGVQNSLLIALMPTASTSQCVGTGYSKGPFPDESNLMFRETTGEILDNNGSVQNIKEFPEEMKAIYKTAFEYSYKTVIDHAV</sequence>
<gene>
    <name evidence="1" type="ORF">RPERSI_LOCUS31371</name>
</gene>
<keyword evidence="2" id="KW-1185">Reference proteome</keyword>
<reference evidence="1" key="1">
    <citation type="submission" date="2021-06" db="EMBL/GenBank/DDBJ databases">
        <authorList>
            <person name="Kallberg Y."/>
            <person name="Tangrot J."/>
            <person name="Rosling A."/>
        </authorList>
    </citation>
    <scope>NUCLEOTIDE SEQUENCE</scope>
    <source>
        <strain evidence="1">MA461A</strain>
    </source>
</reference>
<dbReference type="EMBL" id="CAJVQC010126234">
    <property type="protein sequence ID" value="CAG8840270.1"/>
    <property type="molecule type" value="Genomic_DNA"/>
</dbReference>
<dbReference type="Proteomes" id="UP000789920">
    <property type="component" value="Unassembled WGS sequence"/>
</dbReference>
<protein>
    <submittedName>
        <fullName evidence="1">21985_t:CDS:1</fullName>
    </submittedName>
</protein>
<organism evidence="1 2">
    <name type="scientific">Racocetra persica</name>
    <dbReference type="NCBI Taxonomy" id="160502"/>
    <lineage>
        <taxon>Eukaryota</taxon>
        <taxon>Fungi</taxon>
        <taxon>Fungi incertae sedis</taxon>
        <taxon>Mucoromycota</taxon>
        <taxon>Glomeromycotina</taxon>
        <taxon>Glomeromycetes</taxon>
        <taxon>Diversisporales</taxon>
        <taxon>Gigasporaceae</taxon>
        <taxon>Racocetra</taxon>
    </lineage>
</organism>
<accession>A0ACA9SIZ2</accession>
<feature type="non-terminal residue" evidence="1">
    <location>
        <position position="1"/>
    </location>
</feature>
<evidence type="ECO:0000313" key="1">
    <source>
        <dbReference type="EMBL" id="CAG8840270.1"/>
    </source>
</evidence>
<comment type="caution">
    <text evidence="1">The sequence shown here is derived from an EMBL/GenBank/DDBJ whole genome shotgun (WGS) entry which is preliminary data.</text>
</comment>
<proteinExistence type="predicted"/>
<name>A0ACA9SIZ2_9GLOM</name>
<evidence type="ECO:0000313" key="2">
    <source>
        <dbReference type="Proteomes" id="UP000789920"/>
    </source>
</evidence>